<keyword evidence="10" id="KW-1185">Reference proteome</keyword>
<dbReference type="OrthoDB" id="9776488at2"/>
<proteinExistence type="inferred from homology"/>
<accession>A0A1T5AAU2</accession>
<dbReference type="Gene3D" id="3.20.20.140">
    <property type="entry name" value="Metal-dependent hydrolases"/>
    <property type="match status" value="1"/>
</dbReference>
<evidence type="ECO:0000256" key="2">
    <source>
        <dbReference type="ARBA" id="ARBA00022723"/>
    </source>
</evidence>
<dbReference type="PIRSF" id="PIRSF038994">
    <property type="entry name" value="NagA"/>
    <property type="match status" value="1"/>
</dbReference>
<dbReference type="InterPro" id="IPR003764">
    <property type="entry name" value="GlcNAc_6-P_deAcase"/>
</dbReference>
<keyword evidence="4 5" id="KW-0119">Carbohydrate metabolism</keyword>
<keyword evidence="3 5" id="KW-0378">Hydrolase</keyword>
<sequence>MSNEKLKIYNARVLTPYRILENASILASDGKISHVTQEKVDFSDALEIDAGGKYVSPGFIDIHVHGGGGHDFMDGSEEAFLKIAETHAKYGTTGLMPTTLTSELDELYHTLDLYKQADKNNTKGAQFLGMHLEGPYFSMAQRGAQDPRYIRNPDPKEYMDILSRSSDIKRWSAAPELPGAIEFANHLRSKDILVAMAHTDAIYEEALVAFEAGYTLATHFYSCMSGVSRRECFRYAGVIETAYLLDEMDVEIIADGIHLPAPLLKLIYKIKGPDRIALITDSMRAAGMPPGESILGSKHNGLKVIVEDGVAKLPDRASFAGSVATCDRLVRNMINMAEVPLLEAIKMASQTPANILGLGQSKGSLIKGKDADIVIFDEDIRVSTTIVGGRVIYNNN</sequence>
<dbReference type="InterPro" id="IPR011059">
    <property type="entry name" value="Metal-dep_hydrolase_composite"/>
</dbReference>
<evidence type="ECO:0000313" key="9">
    <source>
        <dbReference type="EMBL" id="SKB31939.1"/>
    </source>
</evidence>
<comment type="similarity">
    <text evidence="1 5">Belongs to the metallo-dependent hydrolases superfamily. NagA family.</text>
</comment>
<dbReference type="SUPFAM" id="SSF51556">
    <property type="entry name" value="Metallo-dependent hydrolases"/>
    <property type="match status" value="1"/>
</dbReference>
<dbReference type="GO" id="GO:0046872">
    <property type="term" value="F:metal ion binding"/>
    <property type="evidence" value="ECO:0007669"/>
    <property type="project" value="UniProtKB-KW"/>
</dbReference>
<dbReference type="PANTHER" id="PTHR11113:SF14">
    <property type="entry name" value="N-ACETYLGLUCOSAMINE-6-PHOSPHATE DEACETYLASE"/>
    <property type="match status" value="1"/>
</dbReference>
<feature type="active site" description="Proton donor/acceptor" evidence="6">
    <location>
        <position position="281"/>
    </location>
</feature>
<protein>
    <submittedName>
        <fullName evidence="9">N-acetylglucosamine-6-phosphate deacetylase</fullName>
    </submittedName>
</protein>
<dbReference type="Proteomes" id="UP000189981">
    <property type="component" value="Unassembled WGS sequence"/>
</dbReference>
<comment type="cofactor">
    <cofactor evidence="7">
        <name>a divalent metal cation</name>
        <dbReference type="ChEBI" id="CHEBI:60240"/>
    </cofactor>
    <text evidence="7">Binds 1 divalent metal cation per subunit.</text>
</comment>
<feature type="binding site" evidence="7">
    <location>
        <position position="219"/>
    </location>
    <ligand>
        <name>Zn(2+)</name>
        <dbReference type="ChEBI" id="CHEBI:29105"/>
    </ligand>
</feature>
<dbReference type="CDD" id="cd00854">
    <property type="entry name" value="NagA"/>
    <property type="match status" value="1"/>
</dbReference>
<dbReference type="GO" id="GO:0006046">
    <property type="term" value="P:N-acetylglucosamine catabolic process"/>
    <property type="evidence" value="ECO:0007669"/>
    <property type="project" value="TreeGrafter"/>
</dbReference>
<dbReference type="Pfam" id="PF01979">
    <property type="entry name" value="Amidohydro_1"/>
    <property type="match status" value="1"/>
</dbReference>
<gene>
    <name evidence="9" type="ORF">SAMN05661099_0510</name>
</gene>
<name>A0A1T5AAU2_9SPHI</name>
<evidence type="ECO:0000256" key="6">
    <source>
        <dbReference type="PIRSR" id="PIRSR038994-1"/>
    </source>
</evidence>
<feature type="binding site" evidence="7">
    <location>
        <position position="133"/>
    </location>
    <ligand>
        <name>Zn(2+)</name>
        <dbReference type="ChEBI" id="CHEBI:29105"/>
    </ligand>
</feature>
<dbReference type="NCBIfam" id="TIGR00221">
    <property type="entry name" value="nagA"/>
    <property type="match status" value="1"/>
</dbReference>
<dbReference type="AlphaFoldDB" id="A0A1T5AAU2"/>
<dbReference type="GO" id="GO:0008448">
    <property type="term" value="F:N-acetylglucosamine-6-phosphate deacetylase activity"/>
    <property type="evidence" value="ECO:0007669"/>
    <property type="project" value="InterPro"/>
</dbReference>
<feature type="binding site" evidence="7">
    <location>
        <position position="198"/>
    </location>
    <ligand>
        <name>Zn(2+)</name>
        <dbReference type="ChEBI" id="CHEBI:29105"/>
    </ligand>
</feature>
<organism evidence="9 10">
    <name type="scientific">Daejeonella lutea</name>
    <dbReference type="NCBI Taxonomy" id="572036"/>
    <lineage>
        <taxon>Bacteria</taxon>
        <taxon>Pseudomonadati</taxon>
        <taxon>Bacteroidota</taxon>
        <taxon>Sphingobacteriia</taxon>
        <taxon>Sphingobacteriales</taxon>
        <taxon>Sphingobacteriaceae</taxon>
        <taxon>Daejeonella</taxon>
    </lineage>
</organism>
<evidence type="ECO:0000259" key="8">
    <source>
        <dbReference type="Pfam" id="PF01979"/>
    </source>
</evidence>
<dbReference type="PANTHER" id="PTHR11113">
    <property type="entry name" value="N-ACETYLGLUCOSAMINE-6-PHOSPHATE DEACETYLASE"/>
    <property type="match status" value="1"/>
</dbReference>
<dbReference type="SUPFAM" id="SSF51338">
    <property type="entry name" value="Composite domain of metallo-dependent hydrolases"/>
    <property type="match status" value="1"/>
</dbReference>
<dbReference type="Gene3D" id="2.30.40.10">
    <property type="entry name" value="Urease, subunit C, domain 1"/>
    <property type="match status" value="1"/>
</dbReference>
<keyword evidence="2 7" id="KW-0479">Metal-binding</keyword>
<feature type="domain" description="Amidohydrolase-related" evidence="8">
    <location>
        <begin position="54"/>
        <end position="391"/>
    </location>
</feature>
<evidence type="ECO:0000256" key="3">
    <source>
        <dbReference type="ARBA" id="ARBA00022801"/>
    </source>
</evidence>
<dbReference type="RefSeq" id="WP_079701074.1">
    <property type="nucleotide sequence ID" value="NZ_FUYR01000001.1"/>
</dbReference>
<dbReference type="InterPro" id="IPR006680">
    <property type="entry name" value="Amidohydro-rel"/>
</dbReference>
<reference evidence="10" key="1">
    <citation type="submission" date="2017-02" db="EMBL/GenBank/DDBJ databases">
        <authorList>
            <person name="Varghese N."/>
            <person name="Submissions S."/>
        </authorList>
    </citation>
    <scope>NUCLEOTIDE SEQUENCE [LARGE SCALE GENOMIC DNA]</scope>
    <source>
        <strain evidence="10">DSM 22385</strain>
    </source>
</reference>
<evidence type="ECO:0000313" key="10">
    <source>
        <dbReference type="Proteomes" id="UP000189981"/>
    </source>
</evidence>
<dbReference type="FunFam" id="3.20.20.140:FF:000004">
    <property type="entry name" value="N-acetylglucosamine-6-phosphate deacetylase"/>
    <property type="match status" value="1"/>
</dbReference>
<dbReference type="STRING" id="572036.SAMN05661099_0510"/>
<evidence type="ECO:0000256" key="1">
    <source>
        <dbReference type="ARBA" id="ARBA00010716"/>
    </source>
</evidence>
<evidence type="ECO:0000256" key="7">
    <source>
        <dbReference type="PIRSR" id="PIRSR038994-3"/>
    </source>
</evidence>
<evidence type="ECO:0000256" key="4">
    <source>
        <dbReference type="ARBA" id="ARBA00023277"/>
    </source>
</evidence>
<evidence type="ECO:0000256" key="5">
    <source>
        <dbReference type="PIRNR" id="PIRNR038994"/>
    </source>
</evidence>
<dbReference type="EMBL" id="FUYR01000001">
    <property type="protein sequence ID" value="SKB31939.1"/>
    <property type="molecule type" value="Genomic_DNA"/>
</dbReference>
<dbReference type="InterPro" id="IPR032466">
    <property type="entry name" value="Metal_Hydrolase"/>
</dbReference>